<protein>
    <recommendedName>
        <fullName evidence="3">Glycosyltransferase</fullName>
    </recommendedName>
</protein>
<keyword evidence="2" id="KW-1185">Reference proteome</keyword>
<accession>A0A2S9WSV9</accession>
<dbReference type="AlphaFoldDB" id="A0A2S9WSV9"/>
<reference evidence="1 2" key="1">
    <citation type="submission" date="2016-11" db="EMBL/GenBank/DDBJ databases">
        <title>Trade-off between light-utilization and light-protection in marine flavobacteria.</title>
        <authorList>
            <person name="Kumagai Y."/>
        </authorList>
    </citation>
    <scope>NUCLEOTIDE SEQUENCE [LARGE SCALE GENOMIC DNA]</scope>
    <source>
        <strain evidence="1 2">JCM 17109</strain>
    </source>
</reference>
<dbReference type="OrthoDB" id="9807209at2"/>
<gene>
    <name evidence="1" type="ORF">BST86_05320</name>
</gene>
<evidence type="ECO:0000313" key="2">
    <source>
        <dbReference type="Proteomes" id="UP000239532"/>
    </source>
</evidence>
<evidence type="ECO:0000313" key="1">
    <source>
        <dbReference type="EMBL" id="PRP66558.1"/>
    </source>
</evidence>
<dbReference type="EMBL" id="MQUC01000003">
    <property type="protein sequence ID" value="PRP66558.1"/>
    <property type="molecule type" value="Genomic_DNA"/>
</dbReference>
<dbReference type="RefSeq" id="WP_105982377.1">
    <property type="nucleotide sequence ID" value="NZ_MQUC01000003.1"/>
</dbReference>
<comment type="caution">
    <text evidence="1">The sequence shown here is derived from an EMBL/GenBank/DDBJ whole genome shotgun (WGS) entry which is preliminary data.</text>
</comment>
<evidence type="ECO:0008006" key="3">
    <source>
        <dbReference type="Google" id="ProtNLM"/>
    </source>
</evidence>
<organism evidence="1 2">
    <name type="scientific">Nonlabens agnitus</name>
    <dbReference type="NCBI Taxonomy" id="870484"/>
    <lineage>
        <taxon>Bacteria</taxon>
        <taxon>Pseudomonadati</taxon>
        <taxon>Bacteroidota</taxon>
        <taxon>Flavobacteriia</taxon>
        <taxon>Flavobacteriales</taxon>
        <taxon>Flavobacteriaceae</taxon>
        <taxon>Nonlabens</taxon>
    </lineage>
</organism>
<name>A0A2S9WSV9_9FLAO</name>
<dbReference type="Proteomes" id="UP000239532">
    <property type="component" value="Unassembled WGS sequence"/>
</dbReference>
<sequence>MKKLLVIGYIWPEPTKTAAGYRILQLIDLFLDQEYEVVFCCAARLKQTAQPSLKERHISTHGIDLHDDSLDRLLMQFQPAVVLYDRFLIEEQYGWRVRHHTPQAIQILDTEDLHFLRTAREQQVLQGTSLQDGFESELALREISSMNRVDLSLIISRFEMELLQDNFPVDPETLFYIPFLVEDDQVKEYQTKAKPYEERQDYCTIGNLRHAPNVDAVEILNTEIWPIIRANQPEAQLFIYGPNAPQKILDLHDPDSGFLIKGHAADVDVVLSKHKVLLAPLRFGAGLKGKVFDAMKNGLAIAGTPVAFEGIRLEDASETSSWTDFAQDALDLYTNPSRWQDQVNENFEILKRDFEKSAFAKALFLKINDLKNHHPRKRSLVNKIALHHADAHFKFMNYWINAKKN</sequence>
<dbReference type="Pfam" id="PF13692">
    <property type="entry name" value="Glyco_trans_1_4"/>
    <property type="match status" value="1"/>
</dbReference>
<proteinExistence type="predicted"/>
<dbReference type="SUPFAM" id="SSF53756">
    <property type="entry name" value="UDP-Glycosyltransferase/glycogen phosphorylase"/>
    <property type="match status" value="1"/>
</dbReference>